<evidence type="ECO:0000313" key="1">
    <source>
        <dbReference type="EMBL" id="KAJ4432407.1"/>
    </source>
</evidence>
<sequence>MDMRKVGYDDRDWINLAQDRDQWGGGLCEDGNEPPGSLKARNELAHHLAKQAASNDELPVSFDRIPVSDIMRELQEECVVKWESKCCFPFVSSGTLQTVQSLHCKEEKDAWEFHGNDTVKPLPALQVPVLDTSKADTTHAPNCLSSGLVLVLLQSKLKVRTGPFSPGFITPVQAGP</sequence>
<dbReference type="Proteomes" id="UP001148838">
    <property type="component" value="Unassembled WGS sequence"/>
</dbReference>
<proteinExistence type="predicted"/>
<comment type="caution">
    <text evidence="1">The sequence shown here is derived from an EMBL/GenBank/DDBJ whole genome shotgun (WGS) entry which is preliminary data.</text>
</comment>
<accession>A0ABQ8SFD5</accession>
<evidence type="ECO:0000313" key="2">
    <source>
        <dbReference type="Proteomes" id="UP001148838"/>
    </source>
</evidence>
<gene>
    <name evidence="1" type="ORF">ANN_21026</name>
</gene>
<name>A0ABQ8SFD5_PERAM</name>
<dbReference type="EMBL" id="JAJSOF020000029">
    <property type="protein sequence ID" value="KAJ4432407.1"/>
    <property type="molecule type" value="Genomic_DNA"/>
</dbReference>
<organism evidence="1 2">
    <name type="scientific">Periplaneta americana</name>
    <name type="common">American cockroach</name>
    <name type="synonym">Blatta americana</name>
    <dbReference type="NCBI Taxonomy" id="6978"/>
    <lineage>
        <taxon>Eukaryota</taxon>
        <taxon>Metazoa</taxon>
        <taxon>Ecdysozoa</taxon>
        <taxon>Arthropoda</taxon>
        <taxon>Hexapoda</taxon>
        <taxon>Insecta</taxon>
        <taxon>Pterygota</taxon>
        <taxon>Neoptera</taxon>
        <taxon>Polyneoptera</taxon>
        <taxon>Dictyoptera</taxon>
        <taxon>Blattodea</taxon>
        <taxon>Blattoidea</taxon>
        <taxon>Blattidae</taxon>
        <taxon>Blattinae</taxon>
        <taxon>Periplaneta</taxon>
    </lineage>
</organism>
<keyword evidence="2" id="KW-1185">Reference proteome</keyword>
<protein>
    <submittedName>
        <fullName evidence="1">Uncharacterized protein</fullName>
    </submittedName>
</protein>
<reference evidence="1 2" key="1">
    <citation type="journal article" date="2022" name="Allergy">
        <title>Genome assembly and annotation of Periplaneta americana reveal a comprehensive cockroach allergen profile.</title>
        <authorList>
            <person name="Wang L."/>
            <person name="Xiong Q."/>
            <person name="Saelim N."/>
            <person name="Wang L."/>
            <person name="Nong W."/>
            <person name="Wan A.T."/>
            <person name="Shi M."/>
            <person name="Liu X."/>
            <person name="Cao Q."/>
            <person name="Hui J.H.L."/>
            <person name="Sookrung N."/>
            <person name="Leung T.F."/>
            <person name="Tungtrongchitr A."/>
            <person name="Tsui S.K.W."/>
        </authorList>
    </citation>
    <scope>NUCLEOTIDE SEQUENCE [LARGE SCALE GENOMIC DNA]</scope>
    <source>
        <strain evidence="1">PWHHKU_190912</strain>
    </source>
</reference>